<organism evidence="18 19">
    <name type="scientific">Selenomonas ruminantium</name>
    <dbReference type="NCBI Taxonomy" id="971"/>
    <lineage>
        <taxon>Bacteria</taxon>
        <taxon>Bacillati</taxon>
        <taxon>Bacillota</taxon>
        <taxon>Negativicutes</taxon>
        <taxon>Selenomonadales</taxon>
        <taxon>Selenomonadaceae</taxon>
        <taxon>Selenomonas</taxon>
    </lineage>
</organism>
<dbReference type="RefSeq" id="WP_075443779.1">
    <property type="nucleotide sequence ID" value="NZ_FOQK01000013.1"/>
</dbReference>
<keyword evidence="10" id="KW-1278">Translocase</keyword>
<dbReference type="GO" id="GO:0005737">
    <property type="term" value="C:cytoplasm"/>
    <property type="evidence" value="ECO:0007669"/>
    <property type="project" value="UniProtKB-SubCell"/>
</dbReference>
<dbReference type="FunFam" id="3.40.50.300:FF:002432">
    <property type="entry name" value="ATP synthase subunit alpha, mitochondrial"/>
    <property type="match status" value="1"/>
</dbReference>
<dbReference type="Gene3D" id="3.40.50.12240">
    <property type="match status" value="1"/>
</dbReference>
<keyword evidence="11" id="KW-0406">Ion transport</keyword>
<keyword evidence="8" id="KW-0067">ATP-binding</keyword>
<dbReference type="CDD" id="cd01136">
    <property type="entry name" value="ATPase_flagellum-secretory_path_III"/>
    <property type="match status" value="1"/>
</dbReference>
<evidence type="ECO:0000256" key="2">
    <source>
        <dbReference type="ARBA" id="ARBA00004496"/>
    </source>
</evidence>
<dbReference type="GO" id="GO:0030257">
    <property type="term" value="C:type III protein secretion system complex"/>
    <property type="evidence" value="ECO:0007669"/>
    <property type="project" value="InterPro"/>
</dbReference>
<dbReference type="GO" id="GO:0044780">
    <property type="term" value="P:bacterial-type flagellum assembly"/>
    <property type="evidence" value="ECO:0007669"/>
    <property type="project" value="InterPro"/>
</dbReference>
<evidence type="ECO:0000313" key="19">
    <source>
        <dbReference type="Proteomes" id="UP000183639"/>
    </source>
</evidence>
<evidence type="ECO:0000256" key="14">
    <source>
        <dbReference type="ARBA" id="ARBA00023310"/>
    </source>
</evidence>
<evidence type="ECO:0000256" key="11">
    <source>
        <dbReference type="ARBA" id="ARBA00023065"/>
    </source>
</evidence>
<comment type="subcellular location">
    <subcellularLocation>
        <location evidence="2">Cytoplasm</location>
    </subcellularLocation>
    <subcellularLocation>
        <location evidence="1">Membrane</location>
    </subcellularLocation>
</comment>
<evidence type="ECO:0000256" key="9">
    <source>
        <dbReference type="ARBA" id="ARBA00022927"/>
    </source>
</evidence>
<dbReference type="Proteomes" id="UP000183639">
    <property type="component" value="Unassembled WGS sequence"/>
</dbReference>
<proteinExistence type="inferred from homology"/>
<keyword evidence="4" id="KW-0813">Transport</keyword>
<dbReference type="InterPro" id="IPR000194">
    <property type="entry name" value="ATPase_F1/V1/A1_a/bsu_nucl-bd"/>
</dbReference>
<dbReference type="NCBIfam" id="TIGR03497">
    <property type="entry name" value="FliI_clade2"/>
    <property type="match status" value="1"/>
</dbReference>
<dbReference type="Pfam" id="PF02874">
    <property type="entry name" value="ATP-synt_ab_N"/>
    <property type="match status" value="1"/>
</dbReference>
<dbReference type="PANTHER" id="PTHR15184">
    <property type="entry name" value="ATP SYNTHASE"/>
    <property type="match status" value="1"/>
</dbReference>
<dbReference type="GO" id="GO:0071973">
    <property type="term" value="P:bacterial-type flagellum-dependent cell motility"/>
    <property type="evidence" value="ECO:0007669"/>
    <property type="project" value="InterPro"/>
</dbReference>
<evidence type="ECO:0000256" key="16">
    <source>
        <dbReference type="ARBA" id="ARBA00034006"/>
    </source>
</evidence>
<evidence type="ECO:0000256" key="8">
    <source>
        <dbReference type="ARBA" id="ARBA00022840"/>
    </source>
</evidence>
<evidence type="ECO:0000313" key="18">
    <source>
        <dbReference type="EMBL" id="SFI06489.1"/>
    </source>
</evidence>
<keyword evidence="9" id="KW-0653">Protein transport</keyword>
<reference evidence="18 19" key="1">
    <citation type="submission" date="2016-10" db="EMBL/GenBank/DDBJ databases">
        <authorList>
            <person name="de Groot N.N."/>
        </authorList>
    </citation>
    <scope>NUCLEOTIDE SEQUENCE [LARGE SCALE GENOMIC DNA]</scope>
    <source>
        <strain evidence="18 19">Z108</strain>
    </source>
</reference>
<dbReference type="GO" id="GO:0046933">
    <property type="term" value="F:proton-transporting ATP synthase activity, rotational mechanism"/>
    <property type="evidence" value="ECO:0007669"/>
    <property type="project" value="TreeGrafter"/>
</dbReference>
<keyword evidence="12" id="KW-0472">Membrane</keyword>
<dbReference type="AlphaFoldDB" id="A0A1I3F5I0"/>
<dbReference type="InterPro" id="IPR027417">
    <property type="entry name" value="P-loop_NTPase"/>
</dbReference>
<dbReference type="InterPro" id="IPR004100">
    <property type="entry name" value="ATPase_F1/V1/A1_a/bsu_N"/>
</dbReference>
<evidence type="ECO:0000256" key="4">
    <source>
        <dbReference type="ARBA" id="ARBA00022448"/>
    </source>
</evidence>
<dbReference type="PROSITE" id="PS00152">
    <property type="entry name" value="ATPASE_ALPHA_BETA"/>
    <property type="match status" value="1"/>
</dbReference>
<dbReference type="InterPro" id="IPR005714">
    <property type="entry name" value="ATPase_T3SS_FliI/YscN"/>
</dbReference>
<dbReference type="InterPro" id="IPR022425">
    <property type="entry name" value="FliI_clade2"/>
</dbReference>
<evidence type="ECO:0000259" key="17">
    <source>
        <dbReference type="SMART" id="SM00382"/>
    </source>
</evidence>
<dbReference type="InterPro" id="IPR040627">
    <property type="entry name" value="T3SS_ATPase_C"/>
</dbReference>
<evidence type="ECO:0000256" key="6">
    <source>
        <dbReference type="ARBA" id="ARBA00022741"/>
    </source>
</evidence>
<dbReference type="GO" id="GO:0005524">
    <property type="term" value="F:ATP binding"/>
    <property type="evidence" value="ECO:0007669"/>
    <property type="project" value="UniProtKB-KW"/>
</dbReference>
<evidence type="ECO:0000256" key="13">
    <source>
        <dbReference type="ARBA" id="ARBA00023196"/>
    </source>
</evidence>
<dbReference type="GO" id="GO:0008564">
    <property type="term" value="F:protein-exporting ATPase activity"/>
    <property type="evidence" value="ECO:0007669"/>
    <property type="project" value="UniProtKB-EC"/>
</dbReference>
<dbReference type="SUPFAM" id="SSF52540">
    <property type="entry name" value="P-loop containing nucleoside triphosphate hydrolases"/>
    <property type="match status" value="1"/>
</dbReference>
<evidence type="ECO:0000256" key="5">
    <source>
        <dbReference type="ARBA" id="ARBA00022490"/>
    </source>
</evidence>
<evidence type="ECO:0000256" key="3">
    <source>
        <dbReference type="ARBA" id="ARBA00008936"/>
    </source>
</evidence>
<keyword evidence="7" id="KW-0375">Hydrogen ion transport</keyword>
<keyword evidence="14" id="KW-0066">ATP synthesis</keyword>
<protein>
    <submittedName>
        <fullName evidence="18">Flagellum-specific ATP synthase</fullName>
    </submittedName>
</protein>
<dbReference type="SMART" id="SM00382">
    <property type="entry name" value="AAA"/>
    <property type="match status" value="1"/>
</dbReference>
<keyword evidence="5" id="KW-0963">Cytoplasm</keyword>
<comment type="subunit">
    <text evidence="15">F-type ATPases have 2 components, CF(1) - the catalytic core - and CF(0) - the membrane proton channel. CF(1) has five subunits: alpha(3), beta(3), gamma(1), delta(1), epsilon(1). CF(0) has four main subunits: a(1), b(1), b'(1) and c(9-12).</text>
</comment>
<dbReference type="PANTHER" id="PTHR15184:SF9">
    <property type="entry name" value="SPI-1 TYPE 3 SECRETION SYSTEM ATPASE"/>
    <property type="match status" value="1"/>
</dbReference>
<accession>A0A1I3F5I0</accession>
<dbReference type="FunFam" id="3.40.50.12240:FF:000002">
    <property type="entry name" value="Flagellum-specific ATP synthase FliI"/>
    <property type="match status" value="1"/>
</dbReference>
<dbReference type="GO" id="GO:0030254">
    <property type="term" value="P:protein secretion by the type III secretion system"/>
    <property type="evidence" value="ECO:0007669"/>
    <property type="project" value="InterPro"/>
</dbReference>
<evidence type="ECO:0000256" key="12">
    <source>
        <dbReference type="ARBA" id="ARBA00023136"/>
    </source>
</evidence>
<evidence type="ECO:0000256" key="1">
    <source>
        <dbReference type="ARBA" id="ARBA00004370"/>
    </source>
</evidence>
<dbReference type="Pfam" id="PF00006">
    <property type="entry name" value="ATP-synt_ab"/>
    <property type="match status" value="1"/>
</dbReference>
<gene>
    <name evidence="18" type="ORF">SAMN04487861_11332</name>
</gene>
<dbReference type="Pfam" id="PF18269">
    <property type="entry name" value="T3SS_ATPase_C"/>
    <property type="match status" value="1"/>
</dbReference>
<keyword evidence="13" id="KW-0139">CF(1)</keyword>
<dbReference type="InterPro" id="IPR050053">
    <property type="entry name" value="ATPase_alpha/beta_chains"/>
</dbReference>
<comment type="similarity">
    <text evidence="3">Belongs to the ATPase alpha/beta chains family.</text>
</comment>
<comment type="catalytic activity">
    <reaction evidence="16">
        <text>ATP + H2O + cellular proteinSide 1 = ADP + phosphate + cellular proteinSide 2.</text>
        <dbReference type="EC" id="7.4.2.8"/>
    </reaction>
</comment>
<keyword evidence="6" id="KW-0547">Nucleotide-binding</keyword>
<dbReference type="NCBIfam" id="TIGR01026">
    <property type="entry name" value="fliI_yscN"/>
    <property type="match status" value="1"/>
</dbReference>
<dbReference type="EMBL" id="FOQK01000013">
    <property type="protein sequence ID" value="SFI06489.1"/>
    <property type="molecule type" value="Genomic_DNA"/>
</dbReference>
<dbReference type="CDD" id="cd18117">
    <property type="entry name" value="ATP-synt_flagellum-secretory_path_III_N"/>
    <property type="match status" value="1"/>
</dbReference>
<dbReference type="InterPro" id="IPR003593">
    <property type="entry name" value="AAA+_ATPase"/>
</dbReference>
<evidence type="ECO:0000256" key="7">
    <source>
        <dbReference type="ARBA" id="ARBA00022781"/>
    </source>
</evidence>
<dbReference type="InterPro" id="IPR020003">
    <property type="entry name" value="ATPase_a/bsu_AS"/>
</dbReference>
<dbReference type="OrthoDB" id="9803053at2"/>
<evidence type="ECO:0000256" key="10">
    <source>
        <dbReference type="ARBA" id="ARBA00022967"/>
    </source>
</evidence>
<sequence length="446" mass="48037">MTDVRDSKGFQLNIGKFTDAVAACPSMKLTGKVTQVIGLVIEAQGPTVSVGELCYVHSRFPNVPPIPAEVVGFREGYVMLMPVGEMQGIGPGCEVVAAQKMLQVKVGPELLGRVLDGLGNPMDDKGPLLCKEEYPLQAEPPAPLTRPRIHENLYVGVRAIDGLITMGEGQRIGIMAGSGVGKSTLLSMIARNTEADISVIALVGERGREVRDFIERDLGEEGMKRSVVVVATSDQPALVRIKGAMTATAIAEYFRDQGRKVILMMDSVTRFAMAQREVGLTIGEPPATRGYTPSVFAMLPRLLERAGTSATGSITGIYTVLVDGDDMNEPIADAVRSILDGHIVLSRKIAAQNHFPAIDVMPSVSRVMNEVVSPEHLKAAQQMRQLMAVYRDAEDLIHIGAYVKGSSAKIDESIAKIDAINDFLCQGIFEVDTYEDTENKLIGISG</sequence>
<evidence type="ECO:0000256" key="15">
    <source>
        <dbReference type="ARBA" id="ARBA00026013"/>
    </source>
</evidence>
<dbReference type="CDD" id="cd18114">
    <property type="entry name" value="ATP-synt_flagellum-secretory_path_III_C"/>
    <property type="match status" value="1"/>
</dbReference>
<dbReference type="GO" id="GO:0016887">
    <property type="term" value="F:ATP hydrolysis activity"/>
    <property type="evidence" value="ECO:0007669"/>
    <property type="project" value="InterPro"/>
</dbReference>
<name>A0A1I3F5I0_SELRU</name>
<feature type="domain" description="AAA+ ATPase" evidence="17">
    <location>
        <begin position="168"/>
        <end position="350"/>
    </location>
</feature>
<dbReference type="GO" id="GO:0045259">
    <property type="term" value="C:proton-transporting ATP synthase complex"/>
    <property type="evidence" value="ECO:0007669"/>
    <property type="project" value="UniProtKB-KW"/>
</dbReference>